<sequence>MWPMYHSVFIVLNGTPNTAYAVRCSITILPSMPTGRYLQIKGKKPFIASDLFAHASVLIAVSLAVKLEYCVIYFLKHVHIIPALLTMC</sequence>
<keyword evidence="2" id="KW-1185">Reference proteome</keyword>
<dbReference type="HOGENOM" id="CLU_2469308_0_0_1"/>
<name>A0A0D0BZZ3_9AGAR</name>
<accession>A0A0D0BZZ3</accession>
<dbReference type="AlphaFoldDB" id="A0A0D0BZZ3"/>
<protein>
    <submittedName>
        <fullName evidence="1">Unplaced genomic scaffold GYMLUscaffold_131, whole genome shotgun sequence</fullName>
    </submittedName>
</protein>
<evidence type="ECO:0000313" key="2">
    <source>
        <dbReference type="Proteomes" id="UP000053593"/>
    </source>
</evidence>
<organism evidence="1 2">
    <name type="scientific">Collybiopsis luxurians FD-317 M1</name>
    <dbReference type="NCBI Taxonomy" id="944289"/>
    <lineage>
        <taxon>Eukaryota</taxon>
        <taxon>Fungi</taxon>
        <taxon>Dikarya</taxon>
        <taxon>Basidiomycota</taxon>
        <taxon>Agaricomycotina</taxon>
        <taxon>Agaricomycetes</taxon>
        <taxon>Agaricomycetidae</taxon>
        <taxon>Agaricales</taxon>
        <taxon>Marasmiineae</taxon>
        <taxon>Omphalotaceae</taxon>
        <taxon>Collybiopsis</taxon>
        <taxon>Collybiopsis luxurians</taxon>
    </lineage>
</organism>
<gene>
    <name evidence="1" type="ORF">GYMLUDRAFT_417185</name>
</gene>
<dbReference type="Proteomes" id="UP000053593">
    <property type="component" value="Unassembled WGS sequence"/>
</dbReference>
<reference evidence="1 2" key="1">
    <citation type="submission" date="2014-04" db="EMBL/GenBank/DDBJ databases">
        <title>Evolutionary Origins and Diversification of the Mycorrhizal Mutualists.</title>
        <authorList>
            <consortium name="DOE Joint Genome Institute"/>
            <consortium name="Mycorrhizal Genomics Consortium"/>
            <person name="Kohler A."/>
            <person name="Kuo A."/>
            <person name="Nagy L.G."/>
            <person name="Floudas D."/>
            <person name="Copeland A."/>
            <person name="Barry K.W."/>
            <person name="Cichocki N."/>
            <person name="Veneault-Fourrey C."/>
            <person name="LaButti K."/>
            <person name="Lindquist E.A."/>
            <person name="Lipzen A."/>
            <person name="Lundell T."/>
            <person name="Morin E."/>
            <person name="Murat C."/>
            <person name="Riley R."/>
            <person name="Ohm R."/>
            <person name="Sun H."/>
            <person name="Tunlid A."/>
            <person name="Henrissat B."/>
            <person name="Grigoriev I.V."/>
            <person name="Hibbett D.S."/>
            <person name="Martin F."/>
        </authorList>
    </citation>
    <scope>NUCLEOTIDE SEQUENCE [LARGE SCALE GENOMIC DNA]</scope>
    <source>
        <strain evidence="1 2">FD-317 M1</strain>
    </source>
</reference>
<dbReference type="EMBL" id="KN834879">
    <property type="protein sequence ID" value="KIK50912.1"/>
    <property type="molecule type" value="Genomic_DNA"/>
</dbReference>
<evidence type="ECO:0000313" key="1">
    <source>
        <dbReference type="EMBL" id="KIK50912.1"/>
    </source>
</evidence>
<proteinExistence type="predicted"/>